<feature type="domain" description="ABC transporter" evidence="6">
    <location>
        <begin position="4"/>
        <end position="231"/>
    </location>
</feature>
<dbReference type="PANTHER" id="PTHR43820:SF4">
    <property type="entry name" value="HIGH-AFFINITY BRANCHED-CHAIN AMINO ACID TRANSPORT ATP-BINDING PROTEIN LIVF"/>
    <property type="match status" value="1"/>
</dbReference>
<evidence type="ECO:0000256" key="2">
    <source>
        <dbReference type="ARBA" id="ARBA00022448"/>
    </source>
</evidence>
<dbReference type="SMART" id="SM00382">
    <property type="entry name" value="AAA"/>
    <property type="match status" value="2"/>
</dbReference>
<dbReference type="SUPFAM" id="SSF52540">
    <property type="entry name" value="P-loop containing nucleoside triphosphate hydrolases"/>
    <property type="match status" value="2"/>
</dbReference>
<dbReference type="Gene3D" id="3.40.50.300">
    <property type="entry name" value="P-loop containing nucleotide triphosphate hydrolases"/>
    <property type="match status" value="2"/>
</dbReference>
<sequence length="485" mass="51615">MPLMEARGLTKRFGGVTALDNLDLQIEAGEVVGVMGPNGAGKSTLLKTLLGEIRPDSGDVLLDGVSVRAWPTHRIARAGVALANQVPRPFMRLTVAQNVHVGSLAKGDRLRDVDVLELCGLADKAGRPAGSLGLLDLKRLEMARALSLHPRVLFLDEVGAGLVAHETEQMIDIVRKVHAEGVALVVVEHVEVVIRELAQRVIVIDWGKVIATGTSDEVAADPLVRSIYLGESVGESHASDAPRRDVAEAPLLELEGVVARYGKATALNGVSLRVQAGEVVSVLGANGAGKTTLTRVITGLIPAAEGTVRMGGDVVDTLPPHVRITRGVACCPEGRKIFGELTVEDNLLLGGYTLGKVARRDRADEMCALFPILGQRRMQTAGTMSGGQQQLLAMGRALMSNPKLLILDEASLGLSPIAVDTVYEAIAKIRDTGLSVLLIEQNAHRSLSIADYAYVLDRGRITYEGPPHNLDDADRLSEAYFGATH</sequence>
<dbReference type="InterPro" id="IPR052156">
    <property type="entry name" value="BCAA_Transport_ATP-bd_LivF"/>
</dbReference>
<dbReference type="GO" id="GO:0016887">
    <property type="term" value="F:ATP hydrolysis activity"/>
    <property type="evidence" value="ECO:0007669"/>
    <property type="project" value="InterPro"/>
</dbReference>
<accession>A0A6J7PRU0</accession>
<dbReference type="PANTHER" id="PTHR43820">
    <property type="entry name" value="HIGH-AFFINITY BRANCHED-CHAIN AMINO ACID TRANSPORT ATP-BINDING PROTEIN LIVF"/>
    <property type="match status" value="1"/>
</dbReference>
<dbReference type="PROSITE" id="PS50893">
    <property type="entry name" value="ABC_TRANSPORTER_2"/>
    <property type="match status" value="2"/>
</dbReference>
<dbReference type="EMBL" id="CAFBNF010000153">
    <property type="protein sequence ID" value="CAB4949572.1"/>
    <property type="molecule type" value="Genomic_DNA"/>
</dbReference>
<evidence type="ECO:0000256" key="5">
    <source>
        <dbReference type="ARBA" id="ARBA00022970"/>
    </source>
</evidence>
<keyword evidence="3" id="KW-0547">Nucleotide-binding</keyword>
<protein>
    <submittedName>
        <fullName evidence="8">Unannotated protein</fullName>
    </submittedName>
</protein>
<dbReference type="InterPro" id="IPR003439">
    <property type="entry name" value="ABC_transporter-like_ATP-bd"/>
</dbReference>
<dbReference type="GO" id="GO:0005524">
    <property type="term" value="F:ATP binding"/>
    <property type="evidence" value="ECO:0007669"/>
    <property type="project" value="UniProtKB-KW"/>
</dbReference>
<dbReference type="InterPro" id="IPR032823">
    <property type="entry name" value="BCA_ABC_TP_C"/>
</dbReference>
<dbReference type="InterPro" id="IPR003593">
    <property type="entry name" value="AAA+_ATPase"/>
</dbReference>
<evidence type="ECO:0000313" key="8">
    <source>
        <dbReference type="EMBL" id="CAB5005903.1"/>
    </source>
</evidence>
<evidence type="ECO:0000256" key="1">
    <source>
        <dbReference type="ARBA" id="ARBA00005417"/>
    </source>
</evidence>
<evidence type="ECO:0000259" key="6">
    <source>
        <dbReference type="PROSITE" id="PS50893"/>
    </source>
</evidence>
<reference evidence="8" key="1">
    <citation type="submission" date="2020-05" db="EMBL/GenBank/DDBJ databases">
        <authorList>
            <person name="Chiriac C."/>
            <person name="Salcher M."/>
            <person name="Ghai R."/>
            <person name="Kavagutti S V."/>
        </authorList>
    </citation>
    <scope>NUCLEOTIDE SEQUENCE</scope>
</reference>
<feature type="domain" description="ABC transporter" evidence="6">
    <location>
        <begin position="252"/>
        <end position="483"/>
    </location>
</feature>
<name>A0A6J7PRU0_9ZZZZ</name>
<dbReference type="GO" id="GO:0015807">
    <property type="term" value="P:L-amino acid transport"/>
    <property type="evidence" value="ECO:0007669"/>
    <property type="project" value="TreeGrafter"/>
</dbReference>
<organism evidence="8">
    <name type="scientific">freshwater metagenome</name>
    <dbReference type="NCBI Taxonomy" id="449393"/>
    <lineage>
        <taxon>unclassified sequences</taxon>
        <taxon>metagenomes</taxon>
        <taxon>ecological metagenomes</taxon>
    </lineage>
</organism>
<evidence type="ECO:0000256" key="3">
    <source>
        <dbReference type="ARBA" id="ARBA00022741"/>
    </source>
</evidence>
<evidence type="ECO:0000256" key="4">
    <source>
        <dbReference type="ARBA" id="ARBA00022840"/>
    </source>
</evidence>
<dbReference type="AlphaFoldDB" id="A0A6J7PRU0"/>
<keyword evidence="2" id="KW-0813">Transport</keyword>
<dbReference type="CDD" id="cd03224">
    <property type="entry name" value="ABC_TM1139_LivF_branched"/>
    <property type="match status" value="1"/>
</dbReference>
<dbReference type="InterPro" id="IPR027417">
    <property type="entry name" value="P-loop_NTPase"/>
</dbReference>
<keyword evidence="4" id="KW-0067">ATP-binding</keyword>
<dbReference type="Pfam" id="PF00005">
    <property type="entry name" value="ABC_tran"/>
    <property type="match status" value="2"/>
</dbReference>
<comment type="similarity">
    <text evidence="1">Belongs to the ABC transporter superfamily.</text>
</comment>
<dbReference type="EMBL" id="CAFBOZ010000127">
    <property type="protein sequence ID" value="CAB5005903.1"/>
    <property type="molecule type" value="Genomic_DNA"/>
</dbReference>
<keyword evidence="5" id="KW-0029">Amino-acid transport</keyword>
<proteinExistence type="inferred from homology"/>
<dbReference type="Pfam" id="PF12399">
    <property type="entry name" value="BCA_ABC_TP_C"/>
    <property type="match status" value="1"/>
</dbReference>
<dbReference type="InterPro" id="IPR017871">
    <property type="entry name" value="ABC_transporter-like_CS"/>
</dbReference>
<dbReference type="PROSITE" id="PS00211">
    <property type="entry name" value="ABC_TRANSPORTER_1"/>
    <property type="match status" value="1"/>
</dbReference>
<evidence type="ECO:0000313" key="7">
    <source>
        <dbReference type="EMBL" id="CAB4949572.1"/>
    </source>
</evidence>
<gene>
    <name evidence="7" type="ORF">UFOPK3773_01326</name>
    <name evidence="8" type="ORF">UFOPK3992_00984</name>
</gene>
<dbReference type="GO" id="GO:0015658">
    <property type="term" value="F:branched-chain amino acid transmembrane transporter activity"/>
    <property type="evidence" value="ECO:0007669"/>
    <property type="project" value="TreeGrafter"/>
</dbReference>